<evidence type="ECO:0000313" key="2">
    <source>
        <dbReference type="Proteomes" id="UP000297872"/>
    </source>
</evidence>
<keyword evidence="2" id="KW-1185">Reference proteome</keyword>
<comment type="caution">
    <text evidence="1">The sequence shown here is derived from an EMBL/GenBank/DDBJ whole genome shotgun (WGS) entry which is preliminary data.</text>
</comment>
<dbReference type="OrthoDB" id="1096454at2"/>
<organism evidence="1 2">
    <name type="scientific">Segatella hominis</name>
    <dbReference type="NCBI Taxonomy" id="2518605"/>
    <lineage>
        <taxon>Bacteria</taxon>
        <taxon>Pseudomonadati</taxon>
        <taxon>Bacteroidota</taxon>
        <taxon>Bacteroidia</taxon>
        <taxon>Bacteroidales</taxon>
        <taxon>Prevotellaceae</taxon>
        <taxon>Segatella</taxon>
    </lineage>
</organism>
<dbReference type="NCBIfam" id="NF040700">
    <property type="entry name" value="VPA1262_N_dom"/>
    <property type="match status" value="1"/>
</dbReference>
<dbReference type="NCBIfam" id="NF040699">
    <property type="entry name" value="VPA1262_fam"/>
    <property type="match status" value="1"/>
</dbReference>
<dbReference type="EMBL" id="SGVY01000063">
    <property type="protein sequence ID" value="TFH73891.1"/>
    <property type="molecule type" value="Genomic_DNA"/>
</dbReference>
<dbReference type="AlphaFoldDB" id="A0A4Y8UZQ3"/>
<accession>A0A4Y8UZQ3</accession>
<proteinExistence type="predicted"/>
<sequence>MNIPDILILRLFVLRIGKKNANPLYRIFYGVISPSEEAMQKPSVSEFNKLKKYCDKWFFVSTVKMAGEKTRILRVYQELLYGISLKDAFAHIGADTSCFDFDVYYQQSYVEVPWNVDKISSQIIYSMMACMMEPARLFELDGRIPIYASEGLSDLDNWLQENTHLPFGKDYDHVGNLEVLLTQSRDACGKLLINCSLVDDRMGLQVLVNKELLHGVSRVVVNARMMSDNKVLCDTISSKDTVMGSDLKIDISSNTQIDSVFAKVWLENDVTSWLVYDSALAIIKQFSFTMTVIGQQIKASTDWLERLKNNLPDNKKSIVNKAGRIEHGAEETHIVGNRKKSWSDRDRTFKKILKTKDMFFPKGWNSESNEIGKLSFLEWFKEQCKGCSTVFLQDPYFEDVALYFLASITTSPEIVVLTQTRLKTNSDNTSSFVPIDEEGERKKKILNYLKSYPTLFGRMNLKIIDVPVGSAILHDRYMFFYRENGSVDAFSLSNSLQGATNKQPLLVTQIGGLAWERLNEYISEQLKQYKTEIIYDSQQKEKSLPAKNEIADKGFYLWLKRMCKDADQIDYNRVLEDILYGNTLEKIATVGYCLATTSHEHEFVKRIVEVFKNDRRLIDLLKDYILVHHYEDYPIGFIGCRMGYANRDLSELLIKEQDELLTFSSLYMVNNCWDEMFGNGVWGQFFACNILIKISERDALDVLRLLRPTLKSIKTDISIEPVAKVSNLLLHEIFQYVLLPDGECLLQLMLTDHEDWMRGLGMLALVSKEDEFLTRKCIGVLNEDEQIKLCQFAVMSNRSKCKLWYYQKLVSLLSSCSKEKCFDRFKQIMMASTGIDSKCGYADHVISPLLTKAIFDREEAGRLIFDLLFSGAVCKDSHNINQVSFAKLYSIIGGDTKQLVDKSRSLLKKYLMAKNKYVVHSSDSLSDYSHALQNLKFVLTSVRQGYSEKWNISLPEIQSVINDIDQRLSNLGMIE</sequence>
<name>A0A4Y8UZQ3_9BACT</name>
<reference evidence="1 2" key="1">
    <citation type="submission" date="2019-02" db="EMBL/GenBank/DDBJ databases">
        <title>Draft Genome Sequence of the Prevotella sp. BCRC 81118, Isolated from Human Feces.</title>
        <authorList>
            <person name="Huang C.-H."/>
        </authorList>
    </citation>
    <scope>NUCLEOTIDE SEQUENCE [LARGE SCALE GENOMIC DNA]</scope>
    <source>
        <strain evidence="1 2">BCRC 81118</strain>
    </source>
</reference>
<dbReference type="RefSeq" id="WP_134844479.1">
    <property type="nucleotide sequence ID" value="NZ_SGVY01000063.1"/>
</dbReference>
<protein>
    <submittedName>
        <fullName evidence="1">Uncharacterized protein</fullName>
    </submittedName>
</protein>
<evidence type="ECO:0000313" key="1">
    <source>
        <dbReference type="EMBL" id="TFH73891.1"/>
    </source>
</evidence>
<gene>
    <name evidence="1" type="ORF">EXN75_15330</name>
</gene>
<dbReference type="Proteomes" id="UP000297872">
    <property type="component" value="Unassembled WGS sequence"/>
</dbReference>
<dbReference type="GeneID" id="302996633"/>